<comment type="caution">
    <text evidence="5">The sequence shown here is derived from an EMBL/GenBank/DDBJ whole genome shotgun (WGS) entry which is preliminary data.</text>
</comment>
<comment type="similarity">
    <text evidence="1">Belongs to the type-I restriction system S methylase family.</text>
</comment>
<accession>A0ABV4BQS8</accession>
<evidence type="ECO:0000259" key="4">
    <source>
        <dbReference type="Pfam" id="PF01420"/>
    </source>
</evidence>
<keyword evidence="2" id="KW-0680">Restriction system</keyword>
<organism evidence="5 6">
    <name type="scientific">Clostridium moutaii</name>
    <dbReference type="NCBI Taxonomy" id="3240932"/>
    <lineage>
        <taxon>Bacteria</taxon>
        <taxon>Bacillati</taxon>
        <taxon>Bacillota</taxon>
        <taxon>Clostridia</taxon>
        <taxon>Eubacteriales</taxon>
        <taxon>Clostridiaceae</taxon>
        <taxon>Clostridium</taxon>
    </lineage>
</organism>
<feature type="domain" description="Type I restriction modification DNA specificity" evidence="4">
    <location>
        <begin position="229"/>
        <end position="371"/>
    </location>
</feature>
<proteinExistence type="inferred from homology"/>
<dbReference type="RefSeq" id="WP_369705028.1">
    <property type="nucleotide sequence ID" value="NZ_JBGEWD010000013.1"/>
</dbReference>
<dbReference type="Gene3D" id="3.90.220.20">
    <property type="entry name" value="DNA methylase specificity domains"/>
    <property type="match status" value="2"/>
</dbReference>
<protein>
    <submittedName>
        <fullName evidence="5">Restriction endonuclease subunit S</fullName>
        <ecNumber evidence="5">3.1.21.-</ecNumber>
    </submittedName>
</protein>
<keyword evidence="3" id="KW-0238">DNA-binding</keyword>
<gene>
    <name evidence="5" type="ORF">AB8U03_13210</name>
</gene>
<sequence length="416" mass="48191">MSKMYFKDIIVAKDGMIKGPFGSDIKKSLFVPKGKNTYKVYEQGVVYNSDVNYGNYYITEQYYHEKMERFKVKAGDILITGAGTLGELFIMPQSFEPGIINQALIRIRLNESKIDKQFFKYYFFYYIKTIVCNINGDSVIPNLPPLSVIKETEINIPDLIEQRKIANILNNIDEKISNNDKIALKLEKIICSIFNFWFYQFQFPDSSNLSYKYNGGKMYWNEELEINIPIGWTVDNLSSIINVTMGSSPKGDSINVEKNGIIFYQGKTDFGVRYPYIRAYSSKPVRYAEAGDVLLSVRAPVGALNCAYSKCCIGRGIAALNYKYHSYLYYLMLENRFQFDKYNKEGTTFGSINRDTLKSLKIINPPENIIKKFEEKVEGMDNQIRNYYDENLCLEETKKFLLPLLMNRKVTFKDQQ</sequence>
<evidence type="ECO:0000313" key="5">
    <source>
        <dbReference type="EMBL" id="MEY8001134.1"/>
    </source>
</evidence>
<dbReference type="EC" id="3.1.21.-" evidence="5"/>
<keyword evidence="5" id="KW-0540">Nuclease</keyword>
<dbReference type="PANTHER" id="PTHR30408">
    <property type="entry name" value="TYPE-1 RESTRICTION ENZYME ECOKI SPECIFICITY PROTEIN"/>
    <property type="match status" value="1"/>
</dbReference>
<keyword evidence="5" id="KW-0378">Hydrolase</keyword>
<evidence type="ECO:0000256" key="3">
    <source>
        <dbReference type="ARBA" id="ARBA00023125"/>
    </source>
</evidence>
<dbReference type="PANTHER" id="PTHR30408:SF12">
    <property type="entry name" value="TYPE I RESTRICTION ENZYME MJAVIII SPECIFICITY SUBUNIT"/>
    <property type="match status" value="1"/>
</dbReference>
<dbReference type="EMBL" id="JBGEWD010000013">
    <property type="protein sequence ID" value="MEY8001134.1"/>
    <property type="molecule type" value="Genomic_DNA"/>
</dbReference>
<evidence type="ECO:0000313" key="6">
    <source>
        <dbReference type="Proteomes" id="UP001564657"/>
    </source>
</evidence>
<dbReference type="Proteomes" id="UP001564657">
    <property type="component" value="Unassembled WGS sequence"/>
</dbReference>
<dbReference type="InterPro" id="IPR000055">
    <property type="entry name" value="Restrct_endonuc_typeI_TRD"/>
</dbReference>
<feature type="domain" description="Type I restriction modification DNA specificity" evidence="4">
    <location>
        <begin position="32"/>
        <end position="187"/>
    </location>
</feature>
<dbReference type="InterPro" id="IPR052021">
    <property type="entry name" value="Type-I_RS_S_subunit"/>
</dbReference>
<keyword evidence="6" id="KW-1185">Reference proteome</keyword>
<evidence type="ECO:0000256" key="2">
    <source>
        <dbReference type="ARBA" id="ARBA00022747"/>
    </source>
</evidence>
<keyword evidence="5" id="KW-0255">Endonuclease</keyword>
<dbReference type="Pfam" id="PF01420">
    <property type="entry name" value="Methylase_S"/>
    <property type="match status" value="2"/>
</dbReference>
<dbReference type="CDD" id="cd17495">
    <property type="entry name" value="RMtype1_S_Cep9333ORF4827P-TRD2-CR2_like"/>
    <property type="match status" value="1"/>
</dbReference>
<dbReference type="GO" id="GO:0004519">
    <property type="term" value="F:endonuclease activity"/>
    <property type="evidence" value="ECO:0007669"/>
    <property type="project" value="UniProtKB-KW"/>
</dbReference>
<dbReference type="SUPFAM" id="SSF116734">
    <property type="entry name" value="DNA methylase specificity domain"/>
    <property type="match status" value="2"/>
</dbReference>
<evidence type="ECO:0000256" key="1">
    <source>
        <dbReference type="ARBA" id="ARBA00010923"/>
    </source>
</evidence>
<reference evidence="5 6" key="1">
    <citation type="submission" date="2024-08" db="EMBL/GenBank/DDBJ databases">
        <title>Clostridium lapicellarii sp. nov., and Clostridium renhuaiense sp. nov., two species isolated from the mud in a fermentation cellar used for producing sauce-flavour Chinese liquors.</title>
        <authorList>
            <person name="Yang F."/>
            <person name="Wang H."/>
            <person name="Chen L.Q."/>
            <person name="Zhou N."/>
            <person name="Lu J.J."/>
            <person name="Pu X.X."/>
            <person name="Wan B."/>
            <person name="Wang L."/>
            <person name="Liu S.J."/>
        </authorList>
    </citation>
    <scope>NUCLEOTIDE SEQUENCE [LARGE SCALE GENOMIC DNA]</scope>
    <source>
        <strain evidence="5 6">MT-5</strain>
    </source>
</reference>
<name>A0ABV4BQS8_9CLOT</name>
<dbReference type="InterPro" id="IPR044946">
    <property type="entry name" value="Restrct_endonuc_typeI_TRD_sf"/>
</dbReference>
<dbReference type="GO" id="GO:0016787">
    <property type="term" value="F:hydrolase activity"/>
    <property type="evidence" value="ECO:0007669"/>
    <property type="project" value="UniProtKB-KW"/>
</dbReference>